<feature type="domain" description="Photosynthesis system II assembly factor Ycf48/Hcf136-like" evidence="4">
    <location>
        <begin position="76"/>
        <end position="125"/>
    </location>
</feature>
<comment type="caution">
    <text evidence="5">The sequence shown here is derived from an EMBL/GenBank/DDBJ whole genome shotgun (WGS) entry which is preliminary data.</text>
</comment>
<feature type="chain" id="PRO_5037464123" description="Photosynthesis system II assembly factor Ycf48/Hcf136-like domain-containing protein" evidence="3">
    <location>
        <begin position="20"/>
        <end position="362"/>
    </location>
</feature>
<accession>A0A944D752</accession>
<dbReference type="Gene3D" id="2.130.10.10">
    <property type="entry name" value="YVTN repeat-like/Quinoprotein amine dehydrogenase"/>
    <property type="match status" value="2"/>
</dbReference>
<proteinExistence type="predicted"/>
<dbReference type="PANTHER" id="PTHR47199:SF2">
    <property type="entry name" value="PHOTOSYSTEM II STABILITY_ASSEMBLY FACTOR HCF136, CHLOROPLASTIC"/>
    <property type="match status" value="1"/>
</dbReference>
<protein>
    <recommendedName>
        <fullName evidence="4">Photosynthesis system II assembly factor Ycf48/Hcf136-like domain-containing protein</fullName>
    </recommendedName>
</protein>
<keyword evidence="6" id="KW-1185">Reference proteome</keyword>
<keyword evidence="1" id="KW-0602">Photosynthesis</keyword>
<dbReference type="Pfam" id="PF14870">
    <property type="entry name" value="PSII_BNR"/>
    <property type="match status" value="2"/>
</dbReference>
<name>A0A944D752_DENI1</name>
<dbReference type="GO" id="GO:0015979">
    <property type="term" value="P:photosynthesis"/>
    <property type="evidence" value="ECO:0007669"/>
    <property type="project" value="UniProtKB-KW"/>
</dbReference>
<dbReference type="PANTHER" id="PTHR47199">
    <property type="entry name" value="PHOTOSYSTEM II STABILITY/ASSEMBLY FACTOR HCF136, CHLOROPLASTIC"/>
    <property type="match status" value="1"/>
</dbReference>
<dbReference type="InterPro" id="IPR015943">
    <property type="entry name" value="WD40/YVTN_repeat-like_dom_sf"/>
</dbReference>
<dbReference type="InterPro" id="IPR028203">
    <property type="entry name" value="PSII_CF48-like_dom"/>
</dbReference>
<evidence type="ECO:0000259" key="4">
    <source>
        <dbReference type="Pfam" id="PF14870"/>
    </source>
</evidence>
<feature type="domain" description="Photosynthesis system II assembly factor Ycf48/Hcf136-like" evidence="4">
    <location>
        <begin position="165"/>
        <end position="244"/>
    </location>
</feature>
<dbReference type="GO" id="GO:0009523">
    <property type="term" value="C:photosystem II"/>
    <property type="evidence" value="ECO:0007669"/>
    <property type="project" value="UniProtKB-KW"/>
</dbReference>
<evidence type="ECO:0000313" key="6">
    <source>
        <dbReference type="Proteomes" id="UP000694660"/>
    </source>
</evidence>
<evidence type="ECO:0000256" key="1">
    <source>
        <dbReference type="ARBA" id="ARBA00022531"/>
    </source>
</evidence>
<reference evidence="6" key="1">
    <citation type="journal article" date="2022" name="ISME J.">
        <title>Genetic and phylogenetic analysis of dissimilatory iodate-reducing bacteria identifies potential niches across the world's oceans.</title>
        <authorList>
            <person name="Reyes-Umana V."/>
            <person name="Henning Z."/>
            <person name="Lee K."/>
            <person name="Barnum T.P."/>
            <person name="Coates J.D."/>
        </authorList>
    </citation>
    <scope>NUCLEOTIDE SEQUENCE [LARGE SCALE GENOMIC DNA]</scope>
    <source>
        <strain evidence="6">IR12</strain>
    </source>
</reference>
<dbReference type="SUPFAM" id="SSF110296">
    <property type="entry name" value="Oligoxyloglucan reducing end-specific cellobiohydrolase"/>
    <property type="match status" value="1"/>
</dbReference>
<organism evidence="5 6">
    <name type="scientific">Denitromonas iodatirespirans</name>
    <dbReference type="NCBI Taxonomy" id="2795389"/>
    <lineage>
        <taxon>Bacteria</taxon>
        <taxon>Pseudomonadati</taxon>
        <taxon>Pseudomonadota</taxon>
        <taxon>Betaproteobacteria</taxon>
        <taxon>Rhodocyclales</taxon>
        <taxon>Zoogloeaceae</taxon>
        <taxon>Denitromonas</taxon>
    </lineage>
</organism>
<evidence type="ECO:0000256" key="2">
    <source>
        <dbReference type="ARBA" id="ARBA00023276"/>
    </source>
</evidence>
<dbReference type="EMBL" id="JAEKFT010000007">
    <property type="protein sequence ID" value="MBT0961184.1"/>
    <property type="molecule type" value="Genomic_DNA"/>
</dbReference>
<sequence>MNLRIAIALALAATLPALAAAPAAPSPSAVALPLDRPALMSTRAEHSVLLDIARSGDRLVAVGERGRILLSDDDGAHWRQVASPVSVTLTAVQFATPEMGWAVGHEGVVLHSRDGGTTWEKQLDGRQAAQLAMAAANAAARDALPDAEQRLKEAERLDADGPDKPFLALHFSNARRGIVVGAYGLIFTTEDGGATWLPAMHRVDNPRGLHLYAVQRRGDTTWLTGELGFLARADGDGTPFVRIETPYAGSLFSMAFGAHDQLWLFGLRGNAWRSTDGGTTFQQLAVPTPASLIASTLLSDGRVVALNQAGQLLIEAGDSLHALSVPPGAPLTSAVLASDGRLVASSWSGPRRLPANLLGSPK</sequence>
<dbReference type="Proteomes" id="UP000694660">
    <property type="component" value="Unassembled WGS sequence"/>
</dbReference>
<dbReference type="AlphaFoldDB" id="A0A944D752"/>
<evidence type="ECO:0000256" key="3">
    <source>
        <dbReference type="SAM" id="SignalP"/>
    </source>
</evidence>
<gene>
    <name evidence="5" type="ORF">I8J34_08350</name>
</gene>
<feature type="signal peptide" evidence="3">
    <location>
        <begin position="1"/>
        <end position="19"/>
    </location>
</feature>
<evidence type="ECO:0000313" key="5">
    <source>
        <dbReference type="EMBL" id="MBT0961184.1"/>
    </source>
</evidence>
<keyword evidence="2" id="KW-0604">Photosystem II</keyword>
<keyword evidence="3" id="KW-0732">Signal</keyword>